<dbReference type="GO" id="GO:0016787">
    <property type="term" value="F:hydrolase activity"/>
    <property type="evidence" value="ECO:0007669"/>
    <property type="project" value="UniProtKB-KW"/>
</dbReference>
<protein>
    <submittedName>
        <fullName evidence="2">Alpha/beta hydrolase</fullName>
    </submittedName>
</protein>
<keyword evidence="2" id="KW-0378">Hydrolase</keyword>
<dbReference type="InterPro" id="IPR050266">
    <property type="entry name" value="AB_hydrolase_sf"/>
</dbReference>
<dbReference type="Pfam" id="PF12697">
    <property type="entry name" value="Abhydrolase_6"/>
    <property type="match status" value="1"/>
</dbReference>
<evidence type="ECO:0000259" key="1">
    <source>
        <dbReference type="Pfam" id="PF12697"/>
    </source>
</evidence>
<dbReference type="SUPFAM" id="SSF53474">
    <property type="entry name" value="alpha/beta-Hydrolases"/>
    <property type="match status" value="1"/>
</dbReference>
<dbReference type="InterPro" id="IPR000073">
    <property type="entry name" value="AB_hydrolase_1"/>
</dbReference>
<organism evidence="2 3">
    <name type="scientific">Eggerthella lenta</name>
    <name type="common">Eubacterium lentum</name>
    <dbReference type="NCBI Taxonomy" id="84112"/>
    <lineage>
        <taxon>Bacteria</taxon>
        <taxon>Bacillati</taxon>
        <taxon>Actinomycetota</taxon>
        <taxon>Coriobacteriia</taxon>
        <taxon>Eggerthellales</taxon>
        <taxon>Eggerthellaceae</taxon>
        <taxon>Eggerthella</taxon>
    </lineage>
</organism>
<sequence>MGATGKRRVGMTAAVIIAALAVCIAAALAWYVGNSRHGEERDLAKAVAAGFVEKRARVEVSLAGEATGSMIEAVVNYAEGPDNGPALVLVHGQGMQWEDYARVLPDLAQRYHVFAVDCFGHGESSHDPALYSCEAIGRAFKSFAAQKIGACYLVSGHSSGGIIAAWLAANDAEQVTACVLEDPPFFRVTPVEMQQEPGCFAWKDGFMVTHAFLRQGDVADPTVYYAQHSYLFSLFGGLQPKIAEWTAQERSANPDAHLTLAWVPHDWVRGLYFYDDFDVRFSETFYDGTWFDGIDQADLLRCITCPAVYLKAKTNYGEDGTLLAANSDEDAARVQQLVAVCETVVVESGHDIHYERPKTFADAVDRAASVASAK</sequence>
<dbReference type="PANTHER" id="PTHR43798:SF33">
    <property type="entry name" value="HYDROLASE, PUTATIVE (AFU_ORTHOLOGUE AFUA_2G14860)-RELATED"/>
    <property type="match status" value="1"/>
</dbReference>
<reference evidence="2 3" key="1">
    <citation type="journal article" date="2018" name="Elife">
        <title>Discovery and characterization of a prevalent human gut bacterial enzyme sufficient for the inactivation of a family of plant toxins.</title>
        <authorList>
            <person name="Koppel N."/>
            <person name="Bisanz J.E."/>
            <person name="Pandelia M.E."/>
            <person name="Turnbaugh P.J."/>
            <person name="Balskus E.P."/>
        </authorList>
    </citation>
    <scope>NUCLEOTIDE SEQUENCE [LARGE SCALE GENOMIC DNA]</scope>
    <source>
        <strain evidence="2 3">MR1 #12</strain>
    </source>
</reference>
<dbReference type="InterPro" id="IPR029058">
    <property type="entry name" value="AB_hydrolase_fold"/>
</dbReference>
<dbReference type="RefSeq" id="WP_035579012.1">
    <property type="nucleotide sequence ID" value="NZ_AP025575.1"/>
</dbReference>
<dbReference type="EMBL" id="PPTX01000025">
    <property type="protein sequence ID" value="RDB75888.1"/>
    <property type="molecule type" value="Genomic_DNA"/>
</dbReference>
<gene>
    <name evidence="2" type="ORF">C1872_13515</name>
</gene>
<feature type="domain" description="AB hydrolase-1" evidence="1">
    <location>
        <begin position="87"/>
        <end position="363"/>
    </location>
</feature>
<dbReference type="GO" id="GO:0016020">
    <property type="term" value="C:membrane"/>
    <property type="evidence" value="ECO:0007669"/>
    <property type="project" value="TreeGrafter"/>
</dbReference>
<evidence type="ECO:0000313" key="3">
    <source>
        <dbReference type="Proteomes" id="UP000253752"/>
    </source>
</evidence>
<dbReference type="AlphaFoldDB" id="A0A369MPT4"/>
<proteinExistence type="predicted"/>
<evidence type="ECO:0000313" key="2">
    <source>
        <dbReference type="EMBL" id="RDB75888.1"/>
    </source>
</evidence>
<name>A0A369MPT4_EGGLN</name>
<comment type="caution">
    <text evidence="2">The sequence shown here is derived from an EMBL/GenBank/DDBJ whole genome shotgun (WGS) entry which is preliminary data.</text>
</comment>
<accession>A0A369MPT4</accession>
<dbReference type="Proteomes" id="UP000253752">
    <property type="component" value="Unassembled WGS sequence"/>
</dbReference>
<dbReference type="PANTHER" id="PTHR43798">
    <property type="entry name" value="MONOACYLGLYCEROL LIPASE"/>
    <property type="match status" value="1"/>
</dbReference>
<dbReference type="Gene3D" id="3.40.50.1820">
    <property type="entry name" value="alpha/beta hydrolase"/>
    <property type="match status" value="1"/>
</dbReference>
<dbReference type="GeneID" id="69511954"/>